<protein>
    <recommendedName>
        <fullName evidence="4">Cadherin repeat domain-containing protein</fullName>
    </recommendedName>
</protein>
<proteinExistence type="predicted"/>
<dbReference type="RefSeq" id="WP_139915465.1">
    <property type="nucleotide sequence ID" value="NZ_CBCSLE010000001.1"/>
</dbReference>
<sequence length="507" mass="53260">MSMVSRRFRRLAFALVGAGAWVSAGCGELPTPQENTPSQVVIQDAAVLNDSTRTEWSFGQLVTAMSGPVAPSDFVRDNLPRWAGQDATTRTLVARLLETWPTLADGSLDLAKAPLRLEAIVHHPEAFEASRGSAGEGRFVFGGVDASGNPLGLTVTLSYVLAARTPAEARDWTQRWQDLASRAPGSEAYKTALQALTDRVTTSPGQGRVAAASANSRQQVGALLLDDTTPPSVDISSPAPASFLRGTFVITANASDDVGVTQVDFYDGATLIDSSTAAPFSVNWNTTGATSGNHSLTAQAFDAAGNSTTSSAVTVMVDNFAPVVNLGVPQYNPTSQYYVRGIVTVGWSVTDQSLSGVAQTEFIQEGIVKATAPGYSGYTYDFTWDTRVLGNRSYSLALRATDNAGNVQTSTRNLIVDNQLPTSILTSPANGAVVSGNVTLTANASDSQAMLQVIFEIDGVATYFVGASPYTRTWNTAGLSGTHTIVAIASDRAGNSRRSNAVTVTVP</sequence>
<dbReference type="Pfam" id="PF17957">
    <property type="entry name" value="Big_7"/>
    <property type="match status" value="2"/>
</dbReference>
<gene>
    <name evidence="2" type="ORF">GTZ93_31520</name>
</gene>
<evidence type="ECO:0000256" key="1">
    <source>
        <dbReference type="SAM" id="SignalP"/>
    </source>
</evidence>
<dbReference type="Gene3D" id="2.60.40.10">
    <property type="entry name" value="Immunoglobulins"/>
    <property type="match status" value="3"/>
</dbReference>
<comment type="caution">
    <text evidence="2">The sequence shown here is derived from an EMBL/GenBank/DDBJ whole genome shotgun (WGS) entry which is preliminary data.</text>
</comment>
<dbReference type="EMBL" id="JAAAPK010000010">
    <property type="protein sequence ID" value="NBC44347.1"/>
    <property type="molecule type" value="Genomic_DNA"/>
</dbReference>
<feature type="chain" id="PRO_5031022026" description="Cadherin repeat domain-containing protein" evidence="1">
    <location>
        <begin position="25"/>
        <end position="507"/>
    </location>
</feature>
<dbReference type="Proteomes" id="UP000537825">
    <property type="component" value="Unassembled WGS sequence"/>
</dbReference>
<evidence type="ECO:0000313" key="2">
    <source>
        <dbReference type="EMBL" id="NBC44347.1"/>
    </source>
</evidence>
<name>A0A7X4YH75_9BACT</name>
<reference evidence="2 3" key="1">
    <citation type="submission" date="2020-01" db="EMBL/GenBank/DDBJ databases">
        <title>The draft genome sequence of Corallococcus exiguus DSM 14696.</title>
        <authorList>
            <person name="Zhang X."/>
            <person name="Zhu H."/>
        </authorList>
    </citation>
    <scope>NUCLEOTIDE SEQUENCE [LARGE SCALE GENOMIC DNA]</scope>
    <source>
        <strain evidence="2 3">DSM 14696</strain>
    </source>
</reference>
<dbReference type="AlphaFoldDB" id="A0A7X4YH75"/>
<organism evidence="2 3">
    <name type="scientific">Corallococcus exiguus</name>
    <dbReference type="NCBI Taxonomy" id="83462"/>
    <lineage>
        <taxon>Bacteria</taxon>
        <taxon>Pseudomonadati</taxon>
        <taxon>Myxococcota</taxon>
        <taxon>Myxococcia</taxon>
        <taxon>Myxococcales</taxon>
        <taxon>Cystobacterineae</taxon>
        <taxon>Myxococcaceae</taxon>
        <taxon>Corallococcus</taxon>
    </lineage>
</organism>
<evidence type="ECO:0000313" key="3">
    <source>
        <dbReference type="Proteomes" id="UP000537825"/>
    </source>
</evidence>
<dbReference type="PROSITE" id="PS51257">
    <property type="entry name" value="PROKAR_LIPOPROTEIN"/>
    <property type="match status" value="1"/>
</dbReference>
<accession>A0A7X4YH75</accession>
<keyword evidence="1" id="KW-0732">Signal</keyword>
<keyword evidence="3" id="KW-1185">Reference proteome</keyword>
<dbReference type="InterPro" id="IPR013783">
    <property type="entry name" value="Ig-like_fold"/>
</dbReference>
<evidence type="ECO:0008006" key="4">
    <source>
        <dbReference type="Google" id="ProtNLM"/>
    </source>
</evidence>
<feature type="signal peptide" evidence="1">
    <location>
        <begin position="1"/>
        <end position="24"/>
    </location>
</feature>